<protein>
    <recommendedName>
        <fullName evidence="2">Nucleotide-diphospho-sugar transferase domain-containing protein</fullName>
    </recommendedName>
</protein>
<comment type="caution">
    <text evidence="3">The sequence shown here is derived from an EMBL/GenBank/DDBJ whole genome shotgun (WGS) entry which is preliminary data.</text>
</comment>
<dbReference type="AlphaFoldDB" id="A0A5J9WCV7"/>
<proteinExistence type="predicted"/>
<keyword evidence="1" id="KW-0472">Membrane</keyword>
<dbReference type="EMBL" id="RWGY01000004">
    <property type="protein sequence ID" value="TVU45240.1"/>
    <property type="molecule type" value="Genomic_DNA"/>
</dbReference>
<evidence type="ECO:0000313" key="3">
    <source>
        <dbReference type="EMBL" id="TVU45240.1"/>
    </source>
</evidence>
<dbReference type="Pfam" id="PF03407">
    <property type="entry name" value="Nucleotid_trans"/>
    <property type="match status" value="2"/>
</dbReference>
<dbReference type="Proteomes" id="UP000324897">
    <property type="component" value="Chromosome 5"/>
</dbReference>
<keyword evidence="1" id="KW-0812">Transmembrane</keyword>
<dbReference type="InterPro" id="IPR044821">
    <property type="entry name" value="At1g28695/At4g15970-like"/>
</dbReference>
<dbReference type="PANTHER" id="PTHR46038">
    <property type="entry name" value="EXPRESSED PROTEIN-RELATED"/>
    <property type="match status" value="1"/>
</dbReference>
<evidence type="ECO:0000313" key="4">
    <source>
        <dbReference type="Proteomes" id="UP000324897"/>
    </source>
</evidence>
<dbReference type="PANTHER" id="PTHR46038:SF12">
    <property type="entry name" value="OS03G0731800 PROTEIN"/>
    <property type="match status" value="1"/>
</dbReference>
<feature type="non-terminal residue" evidence="3">
    <location>
        <position position="1"/>
    </location>
</feature>
<accession>A0A5J9WCV7</accession>
<keyword evidence="1" id="KW-1133">Transmembrane helix</keyword>
<feature type="domain" description="Nucleotide-diphospho-sugar transferase" evidence="2">
    <location>
        <begin position="111"/>
        <end position="183"/>
    </location>
</feature>
<organism evidence="3 4">
    <name type="scientific">Eragrostis curvula</name>
    <name type="common">weeping love grass</name>
    <dbReference type="NCBI Taxonomy" id="38414"/>
    <lineage>
        <taxon>Eukaryota</taxon>
        <taxon>Viridiplantae</taxon>
        <taxon>Streptophyta</taxon>
        <taxon>Embryophyta</taxon>
        <taxon>Tracheophyta</taxon>
        <taxon>Spermatophyta</taxon>
        <taxon>Magnoliopsida</taxon>
        <taxon>Liliopsida</taxon>
        <taxon>Poales</taxon>
        <taxon>Poaceae</taxon>
        <taxon>PACMAD clade</taxon>
        <taxon>Chloridoideae</taxon>
        <taxon>Eragrostideae</taxon>
        <taxon>Eragrostidinae</taxon>
        <taxon>Eragrostis</taxon>
    </lineage>
</organism>
<feature type="domain" description="Nucleotide-diphospho-sugar transferase" evidence="2">
    <location>
        <begin position="215"/>
        <end position="349"/>
    </location>
</feature>
<evidence type="ECO:0000259" key="2">
    <source>
        <dbReference type="Pfam" id="PF03407"/>
    </source>
</evidence>
<name>A0A5J9WCV7_9POAL</name>
<evidence type="ECO:0000256" key="1">
    <source>
        <dbReference type="SAM" id="Phobius"/>
    </source>
</evidence>
<gene>
    <name evidence="3" type="ORF">EJB05_04718</name>
</gene>
<dbReference type="InterPro" id="IPR005069">
    <property type="entry name" value="Nucl-diP-sugar_transferase"/>
</dbReference>
<sequence length="384" mass="42710">MSITARPEHCTLSRVVALTAVCLVVVVCTYLASSPAGGADKEQKFFNMWRRRSSASEAFAPDDLEVALRGAAYADNKTLILTVLNKAYAEEDGLLDLFVESLRGGEGTAQLIDHVLFVAMDAPAFQRCRSFSGLRCYLLRPEDGAGDLSSEQLYMSDGFIRMMWRRIRFLGDVLKRGYSFIFTVSLRPRNIYACKRLPLPLITITCTLRFFVVLICKDIDVMWLRNPFPKLDRRADEDFLISCDKFNRAPHDYAGNELNTGFFFAAASNRTAALFDVWHAARSASAGMKEQDVLNRMARRGAFVPLGVRARVLDTARFSGFCQDSRDAAQVATVHANCCRTQHAKVADLRAVLHAAAAADGRLSNGTAAELRWPAHLECAKSWT</sequence>
<reference evidence="3 4" key="1">
    <citation type="journal article" date="2019" name="Sci. Rep.">
        <title>A high-quality genome of Eragrostis curvula grass provides insights into Poaceae evolution and supports new strategies to enhance forage quality.</title>
        <authorList>
            <person name="Carballo J."/>
            <person name="Santos B.A.C.M."/>
            <person name="Zappacosta D."/>
            <person name="Garbus I."/>
            <person name="Selva J.P."/>
            <person name="Gallo C.A."/>
            <person name="Diaz A."/>
            <person name="Albertini E."/>
            <person name="Caccamo M."/>
            <person name="Echenique V."/>
        </authorList>
    </citation>
    <scope>NUCLEOTIDE SEQUENCE [LARGE SCALE GENOMIC DNA]</scope>
    <source>
        <strain evidence="4">cv. Victoria</strain>
        <tissue evidence="3">Leaf</tissue>
    </source>
</reference>
<keyword evidence="4" id="KW-1185">Reference proteome</keyword>
<dbReference type="OrthoDB" id="540503at2759"/>
<feature type="transmembrane region" description="Helical" evidence="1">
    <location>
        <begin position="12"/>
        <end position="32"/>
    </location>
</feature>
<dbReference type="Gramene" id="TVU45240">
    <property type="protein sequence ID" value="TVU45240"/>
    <property type="gene ID" value="EJB05_04718"/>
</dbReference>